<dbReference type="GO" id="GO:0043111">
    <property type="term" value="P:replication fork arrest"/>
    <property type="evidence" value="ECO:0007669"/>
    <property type="project" value="TreeGrafter"/>
</dbReference>
<dbReference type="RefSeq" id="XP_002141983.1">
    <property type="nucleotide sequence ID" value="XM_002141947.1"/>
</dbReference>
<organism evidence="1 2">
    <name type="scientific">Cryptosporidium muris (strain RN66)</name>
    <dbReference type="NCBI Taxonomy" id="441375"/>
    <lineage>
        <taxon>Eukaryota</taxon>
        <taxon>Sar</taxon>
        <taxon>Alveolata</taxon>
        <taxon>Apicomplexa</taxon>
        <taxon>Conoidasida</taxon>
        <taxon>Coccidia</taxon>
        <taxon>Eucoccidiorida</taxon>
        <taxon>Eimeriorina</taxon>
        <taxon>Cryptosporidiidae</taxon>
        <taxon>Cryptosporidium</taxon>
    </lineage>
</organism>
<gene>
    <name evidence="1" type="ORF">CMU_005570</name>
</gene>
<dbReference type="Pfam" id="PF26019">
    <property type="entry name" value="HTH_TIMELESS"/>
    <property type="match status" value="1"/>
</dbReference>
<dbReference type="OMA" id="LASEICC"/>
<dbReference type="Proteomes" id="UP000001460">
    <property type="component" value="Unassembled WGS sequence"/>
</dbReference>
<proteinExistence type="predicted"/>
<dbReference type="PANTHER" id="PTHR22940">
    <property type="entry name" value="TIMEOUT/TIMELESS-2"/>
    <property type="match status" value="1"/>
</dbReference>
<dbReference type="OrthoDB" id="310853at2759"/>
<evidence type="ECO:0000313" key="2">
    <source>
        <dbReference type="Proteomes" id="UP000001460"/>
    </source>
</evidence>
<evidence type="ECO:0000313" key="1">
    <source>
        <dbReference type="EMBL" id="EEA07634.1"/>
    </source>
</evidence>
<dbReference type="STRING" id="441375.B6AHD9"/>
<protein>
    <recommendedName>
        <fullName evidence="3">SANT domain-containing protein</fullName>
    </recommendedName>
</protein>
<dbReference type="VEuPathDB" id="CryptoDB:CMU_005570"/>
<sequence>MEEFSTRDRSEIEGELSNYVNSLIEPLESDPIESCRYEASTKKRISLTTVSNEEYKGNQWIVGANALDDLRDIVKLVKRDIEGGSESQRHAIFLLGEWNIVKSKILPLWKLSDDNIDVQSLIIQLLFWLTLPPDENWRKYHEKSAIFNTYLKYQQQVKAALCCEKFWLGIVHFYKKLTEFIDLKGYFPYEFDLLKEKQDELIKLREVDNSIVTNNFTPETNNICSLNLDTEDEYSGGDRKEVYEDKGRFERLEMICSLRDDIREINNRAEHRAYLYRNRMKVVKALIIQLLKIRDPNVMDSIRLFGKKSLHLTLVYYLIIEGILDIFEDDCKELIGQLKKQRNSETTLVDPWHLLDLIYGIVCRIQPSNYVDILFGRSIGKNNKLDLKLLYKENLSKTFNSIFPLPIMKRHSNFNPELARRRIRENKGDLCTSTTVKSVKVSRPPKYKYFSDIDEKFEYIDILIGPMQSATNNISGNNDHFVNLTEVFDEFNRPSFSFKSLIATLGEYLERFIAKTLPVILEKLFLDVRNSRDNYNQWDIIRLLSLMTWILSYKRGVFLESIKDDNSDAAVTDELARLLKETKCLVDIDLHGSVSFAHEILRKYSRETLLKNKSDKVTRVVLRFVNEQFKIIDLTNNSNNSSIKQIGFATVSYIVKLDIMSDLSWILKNFSVSSHHPELLLYSIEVSNRLIKLIGNLGGSAVVQVAKKKREYDKNSEKYDDEDYIGNENFIFDKNKIEDDNKERIRIMNLDDILEEFCDGRVIANIMMLVKKYRINHSNVNWHISRFARKLITSRPPGDLEKGESGETLQLNCGLFFQLSYFITFSNILADREFSKMNKDEGARDIIRLARHVVHQFWITAKLNPFIYIELLFSKHSPRGMGLADPERLRSLFTNYTKGIDSFIVDRMTNLGTNASEARSHVKSTRNKSKANLAIWTAEEDEELKDLFIKYRDSPQCIAIISGFLSVTRSERLVKKRLTELGLIESNDKEININNLNSNNHIPESKLKSFPILGAVMAFKDISREELIDHEDDNSVEFDPKIILEELCNITEELHSTRDLLEDLDDIPLEMPTSAPISLLNHPAYVAILKIMGFKEPEDNFSLWSIPKQVSQDELLFKLQKIKELVPLNNSDISAMIKDNTNNELNNMIQKSSDNNAFTTINLENVLINFLEHPDTTGKILKPLIHNFQTDNGLLHFIIFELSNLVNSKYSEIDWKNLLIEQRIIWISQEYFESLGIQSNARKVRQSKILSDLLIILGCKLVNISKDDKSYISLFKGINIPSLNTDSNSINLFNSDDEENKCYEYEEHWVLDVESISQAELAERIDTLKKLVPKVIKSFEQIIEESDKHNTSRKLKISKSTIAGITKSILDLKINAPDMIKEYIEIIYNFMNKSTNQDSTSSMNSNDEYLITLPISENSIESLERLLKVLNGVKIYHDLKIAKWSFNLLDQTDMKDFAAISKVLRRLGELDLESLQMLASEICCTRKRKMKRKDTKYKTIFKTKKVKTRELSKDKINNITNNIISTCSSNEDSPHIEDSVITDEDSQILLWNDNDKENWENEWNEIEKRMRSIAQADIDLDFDDLDVSRDIFCRE</sequence>
<dbReference type="GO" id="GO:0000076">
    <property type="term" value="P:DNA replication checkpoint signaling"/>
    <property type="evidence" value="ECO:0007669"/>
    <property type="project" value="TreeGrafter"/>
</dbReference>
<keyword evidence="2" id="KW-1185">Reference proteome</keyword>
<dbReference type="EMBL" id="DS989734">
    <property type="protein sequence ID" value="EEA07634.1"/>
    <property type="molecule type" value="Genomic_DNA"/>
</dbReference>
<dbReference type="GO" id="GO:0003677">
    <property type="term" value="F:DNA binding"/>
    <property type="evidence" value="ECO:0007669"/>
    <property type="project" value="TreeGrafter"/>
</dbReference>
<dbReference type="PANTHER" id="PTHR22940:SF4">
    <property type="entry name" value="PROTEIN TIMELESS HOMOLOG"/>
    <property type="match status" value="1"/>
</dbReference>
<evidence type="ECO:0008006" key="3">
    <source>
        <dbReference type="Google" id="ProtNLM"/>
    </source>
</evidence>
<dbReference type="InterPro" id="IPR044998">
    <property type="entry name" value="Timeless"/>
</dbReference>
<accession>B6AHD9</accession>
<dbReference type="GeneID" id="6997116"/>
<dbReference type="GO" id="GO:0031298">
    <property type="term" value="C:replication fork protection complex"/>
    <property type="evidence" value="ECO:0007669"/>
    <property type="project" value="TreeGrafter"/>
</dbReference>
<dbReference type="eggNOG" id="ENOG502S88I">
    <property type="taxonomic scope" value="Eukaryota"/>
</dbReference>
<dbReference type="GO" id="GO:0006281">
    <property type="term" value="P:DNA repair"/>
    <property type="evidence" value="ECO:0007669"/>
    <property type="project" value="TreeGrafter"/>
</dbReference>
<name>B6AHD9_CRYMR</name>
<reference evidence="1" key="1">
    <citation type="submission" date="2008-06" db="EMBL/GenBank/DDBJ databases">
        <authorList>
            <person name="Lorenzi H."/>
            <person name="Inman J."/>
            <person name="Miller J."/>
            <person name="Schobel S."/>
            <person name="Amedeo P."/>
            <person name="Caler E.V."/>
            <person name="da Silva J."/>
        </authorList>
    </citation>
    <scope>NUCLEOTIDE SEQUENCE [LARGE SCALE GENOMIC DNA]</scope>
    <source>
        <strain evidence="1">RN66</strain>
    </source>
</reference>